<evidence type="ECO:0000313" key="3">
    <source>
        <dbReference type="EMBL" id="KAK4188758.1"/>
    </source>
</evidence>
<evidence type="ECO:0000313" key="4">
    <source>
        <dbReference type="Proteomes" id="UP001302126"/>
    </source>
</evidence>
<reference evidence="3" key="1">
    <citation type="journal article" date="2023" name="Mol. Phylogenet. Evol.">
        <title>Genome-scale phylogeny and comparative genomics of the fungal order Sordariales.</title>
        <authorList>
            <person name="Hensen N."/>
            <person name="Bonometti L."/>
            <person name="Westerberg I."/>
            <person name="Brannstrom I.O."/>
            <person name="Guillou S."/>
            <person name="Cros-Aarteil S."/>
            <person name="Calhoun S."/>
            <person name="Haridas S."/>
            <person name="Kuo A."/>
            <person name="Mondo S."/>
            <person name="Pangilinan J."/>
            <person name="Riley R."/>
            <person name="LaButti K."/>
            <person name="Andreopoulos B."/>
            <person name="Lipzen A."/>
            <person name="Chen C."/>
            <person name="Yan M."/>
            <person name="Daum C."/>
            <person name="Ng V."/>
            <person name="Clum A."/>
            <person name="Steindorff A."/>
            <person name="Ohm R.A."/>
            <person name="Martin F."/>
            <person name="Silar P."/>
            <person name="Natvig D.O."/>
            <person name="Lalanne C."/>
            <person name="Gautier V."/>
            <person name="Ament-Velasquez S.L."/>
            <person name="Kruys A."/>
            <person name="Hutchinson M.I."/>
            <person name="Powell A.J."/>
            <person name="Barry K."/>
            <person name="Miller A.N."/>
            <person name="Grigoriev I.V."/>
            <person name="Debuchy R."/>
            <person name="Gladieux P."/>
            <person name="Hiltunen Thoren M."/>
            <person name="Johannesson H."/>
        </authorList>
    </citation>
    <scope>NUCLEOTIDE SEQUENCE</scope>
    <source>
        <strain evidence="3">PSN309</strain>
    </source>
</reference>
<sequence>MKMSSTQPTKATLTVPLITRLYLTILEPLMCLNGVYLTLFHPSEYHSKITRFGLASFSPENQFLYTQLAAAWLVFGFNEAIVLWLVDDLRVWKLLCIGMLLSDAVYFVSSVEAVGGWERFSAIGEWDAFDWSVFIMAVIATLMRLVVLGVNGNKAKRA</sequence>
<keyword evidence="1" id="KW-1133">Transmembrane helix</keyword>
<name>A0AAN6WW67_9PEZI</name>
<feature type="transmembrane region" description="Helical" evidence="1">
    <location>
        <begin position="92"/>
        <end position="111"/>
    </location>
</feature>
<dbReference type="Proteomes" id="UP001302126">
    <property type="component" value="Unassembled WGS sequence"/>
</dbReference>
<keyword evidence="1" id="KW-0472">Membrane</keyword>
<feature type="transmembrane region" description="Helical" evidence="1">
    <location>
        <begin position="131"/>
        <end position="150"/>
    </location>
</feature>
<protein>
    <recommendedName>
        <fullName evidence="2">DUF7704 domain-containing protein</fullName>
    </recommendedName>
</protein>
<keyword evidence="4" id="KW-1185">Reference proteome</keyword>
<dbReference type="InterPro" id="IPR056121">
    <property type="entry name" value="DUF7704"/>
</dbReference>
<accession>A0AAN6WW67</accession>
<evidence type="ECO:0000256" key="1">
    <source>
        <dbReference type="SAM" id="Phobius"/>
    </source>
</evidence>
<feature type="domain" description="DUF7704" evidence="2">
    <location>
        <begin position="14"/>
        <end position="150"/>
    </location>
</feature>
<dbReference type="Pfam" id="PF24803">
    <property type="entry name" value="DUF7704"/>
    <property type="match status" value="1"/>
</dbReference>
<proteinExistence type="predicted"/>
<reference evidence="3" key="2">
    <citation type="submission" date="2023-05" db="EMBL/GenBank/DDBJ databases">
        <authorList>
            <consortium name="Lawrence Berkeley National Laboratory"/>
            <person name="Steindorff A."/>
            <person name="Hensen N."/>
            <person name="Bonometti L."/>
            <person name="Westerberg I."/>
            <person name="Brannstrom I.O."/>
            <person name="Guillou S."/>
            <person name="Cros-Aarteil S."/>
            <person name="Calhoun S."/>
            <person name="Haridas S."/>
            <person name="Kuo A."/>
            <person name="Mondo S."/>
            <person name="Pangilinan J."/>
            <person name="Riley R."/>
            <person name="Labutti K."/>
            <person name="Andreopoulos B."/>
            <person name="Lipzen A."/>
            <person name="Chen C."/>
            <person name="Yanf M."/>
            <person name="Daum C."/>
            <person name="Ng V."/>
            <person name="Clum A."/>
            <person name="Ohm R."/>
            <person name="Martin F."/>
            <person name="Silar P."/>
            <person name="Natvig D."/>
            <person name="Lalanne C."/>
            <person name="Gautier V."/>
            <person name="Ament-Velasquez S.L."/>
            <person name="Kruys A."/>
            <person name="Hutchinson M.I."/>
            <person name="Powell A.J."/>
            <person name="Barry K."/>
            <person name="Miller A.N."/>
            <person name="Grigoriev I.V."/>
            <person name="Debuchy R."/>
            <person name="Gladieux P."/>
            <person name="Thoren M.H."/>
            <person name="Johannesson H."/>
        </authorList>
    </citation>
    <scope>NUCLEOTIDE SEQUENCE</scope>
    <source>
        <strain evidence="3">PSN309</strain>
    </source>
</reference>
<dbReference type="EMBL" id="MU864384">
    <property type="protein sequence ID" value="KAK4188758.1"/>
    <property type="molecule type" value="Genomic_DNA"/>
</dbReference>
<dbReference type="AlphaFoldDB" id="A0AAN6WW67"/>
<keyword evidence="1" id="KW-0812">Transmembrane</keyword>
<dbReference type="PANTHER" id="PTHR37019">
    <property type="entry name" value="CHROMOSOME 1, WHOLE GENOME SHOTGUN SEQUENCE"/>
    <property type="match status" value="1"/>
</dbReference>
<organism evidence="3 4">
    <name type="scientific">Podospora australis</name>
    <dbReference type="NCBI Taxonomy" id="1536484"/>
    <lineage>
        <taxon>Eukaryota</taxon>
        <taxon>Fungi</taxon>
        <taxon>Dikarya</taxon>
        <taxon>Ascomycota</taxon>
        <taxon>Pezizomycotina</taxon>
        <taxon>Sordariomycetes</taxon>
        <taxon>Sordariomycetidae</taxon>
        <taxon>Sordariales</taxon>
        <taxon>Podosporaceae</taxon>
        <taxon>Podospora</taxon>
    </lineage>
</organism>
<feature type="transmembrane region" description="Helical" evidence="1">
    <location>
        <begin position="21"/>
        <end position="43"/>
    </location>
</feature>
<comment type="caution">
    <text evidence="3">The sequence shown here is derived from an EMBL/GenBank/DDBJ whole genome shotgun (WGS) entry which is preliminary data.</text>
</comment>
<gene>
    <name evidence="3" type="ORF">QBC35DRAFT_185410</name>
</gene>
<evidence type="ECO:0000259" key="2">
    <source>
        <dbReference type="Pfam" id="PF24803"/>
    </source>
</evidence>
<feature type="transmembrane region" description="Helical" evidence="1">
    <location>
        <begin position="63"/>
        <end position="85"/>
    </location>
</feature>
<dbReference type="PANTHER" id="PTHR37019:SF1">
    <property type="entry name" value="EXPERA DOMAIN-CONTAINING PROTEIN"/>
    <property type="match status" value="1"/>
</dbReference>